<accession>A0AA36CZZ8</accession>
<dbReference type="PANTHER" id="PTHR10736:SF24">
    <property type="entry name" value="BESTROPHIN HOMOLOG 18"/>
    <property type="match status" value="1"/>
</dbReference>
<dbReference type="Proteomes" id="UP001177023">
    <property type="component" value="Unassembled WGS sequence"/>
</dbReference>
<dbReference type="Pfam" id="PF01062">
    <property type="entry name" value="Bestrophin"/>
    <property type="match status" value="1"/>
</dbReference>
<keyword evidence="4 6" id="KW-0472">Membrane</keyword>
<evidence type="ECO:0000256" key="4">
    <source>
        <dbReference type="ARBA" id="ARBA00023136"/>
    </source>
</evidence>
<dbReference type="GO" id="GO:0005886">
    <property type="term" value="C:plasma membrane"/>
    <property type="evidence" value="ECO:0007669"/>
    <property type="project" value="UniProtKB-SubCell"/>
</dbReference>
<gene>
    <name evidence="7" type="ORF">MSPICULIGERA_LOCUS16754</name>
</gene>
<evidence type="ECO:0000256" key="3">
    <source>
        <dbReference type="ARBA" id="ARBA00022989"/>
    </source>
</evidence>
<keyword evidence="6" id="KW-0868">Chloride</keyword>
<evidence type="ECO:0000256" key="2">
    <source>
        <dbReference type="ARBA" id="ARBA00022692"/>
    </source>
</evidence>
<name>A0AA36CZZ8_9BILA</name>
<comment type="function">
    <text evidence="6">Forms chloride channels.</text>
</comment>
<evidence type="ECO:0000313" key="8">
    <source>
        <dbReference type="Proteomes" id="UP001177023"/>
    </source>
</evidence>
<dbReference type="GO" id="GO:0034707">
    <property type="term" value="C:chloride channel complex"/>
    <property type="evidence" value="ECO:0007669"/>
    <property type="project" value="UniProtKB-KW"/>
</dbReference>
<evidence type="ECO:0000313" key="7">
    <source>
        <dbReference type="EMBL" id="CAJ0578503.1"/>
    </source>
</evidence>
<dbReference type="GO" id="GO:0005254">
    <property type="term" value="F:chloride channel activity"/>
    <property type="evidence" value="ECO:0007669"/>
    <property type="project" value="UniProtKB-KW"/>
</dbReference>
<protein>
    <recommendedName>
        <fullName evidence="6">Bestrophin homolog</fullName>
    </recommendedName>
</protein>
<keyword evidence="6" id="KW-0813">Transport</keyword>
<keyword evidence="6" id="KW-0869">Chloride channel</keyword>
<reference evidence="7" key="1">
    <citation type="submission" date="2023-06" db="EMBL/GenBank/DDBJ databases">
        <authorList>
            <person name="Delattre M."/>
        </authorList>
    </citation>
    <scope>NUCLEOTIDE SEQUENCE</scope>
    <source>
        <strain evidence="7">AF72</strain>
    </source>
</reference>
<dbReference type="InterPro" id="IPR021134">
    <property type="entry name" value="Bestrophin-like"/>
</dbReference>
<feature type="transmembrane region" description="Helical" evidence="6">
    <location>
        <begin position="75"/>
        <end position="93"/>
    </location>
</feature>
<keyword evidence="8" id="KW-1185">Reference proteome</keyword>
<keyword evidence="6" id="KW-0407">Ion channel</keyword>
<sequence>MPVNYNLSISTSRPWTFIKLFFKWEGSVWKAVWMQYFVWLLLYFLLSAYYRWAMSAEQRIIFSQIVLYTDNRMKYFPLSWMLGFYVTAVMARWKYLYHIIGWLDNTALMVAMYVRGTSERARMYRRQIVRHCMSTQALVFRDLSVRCRKRFPTLDTLVAAGLFTRHEMDVFDEIQYRYARYWVPFQWSWAVTYNAWKEGFIESPYYQQVISETIKEFRTALAWLCNYDWCPLPMVYPTIVCFSVHIYFLVAIVARQYVLESENFDMALKIVDEGYGKTPYLAKDNFWDHEWQPM</sequence>
<evidence type="ECO:0000256" key="6">
    <source>
        <dbReference type="RuleBase" id="RU363126"/>
    </source>
</evidence>
<comment type="caution">
    <text evidence="7">The sequence shown here is derived from an EMBL/GenBank/DDBJ whole genome shotgun (WGS) entry which is preliminary data.</text>
</comment>
<comment type="subcellular location">
    <subcellularLocation>
        <location evidence="6">Cell membrane</location>
        <topology evidence="6">Multi-pass membrane protein</topology>
    </subcellularLocation>
    <subcellularLocation>
        <location evidence="1">Membrane</location>
        <topology evidence="1">Multi-pass membrane protein</topology>
    </subcellularLocation>
</comment>
<dbReference type="PANTHER" id="PTHR10736">
    <property type="entry name" value="BESTROPHIN"/>
    <property type="match status" value="1"/>
</dbReference>
<proteinExistence type="inferred from homology"/>
<keyword evidence="6" id="KW-0406">Ion transport</keyword>
<feature type="non-terminal residue" evidence="7">
    <location>
        <position position="294"/>
    </location>
</feature>
<organism evidence="7 8">
    <name type="scientific">Mesorhabditis spiculigera</name>
    <dbReference type="NCBI Taxonomy" id="96644"/>
    <lineage>
        <taxon>Eukaryota</taxon>
        <taxon>Metazoa</taxon>
        <taxon>Ecdysozoa</taxon>
        <taxon>Nematoda</taxon>
        <taxon>Chromadorea</taxon>
        <taxon>Rhabditida</taxon>
        <taxon>Rhabditina</taxon>
        <taxon>Rhabditomorpha</taxon>
        <taxon>Rhabditoidea</taxon>
        <taxon>Rhabditidae</taxon>
        <taxon>Mesorhabditinae</taxon>
        <taxon>Mesorhabditis</taxon>
    </lineage>
</organism>
<dbReference type="InterPro" id="IPR000615">
    <property type="entry name" value="Bestrophin"/>
</dbReference>
<feature type="transmembrane region" description="Helical" evidence="6">
    <location>
        <begin position="99"/>
        <end position="116"/>
    </location>
</feature>
<dbReference type="AlphaFoldDB" id="A0AA36CZZ8"/>
<keyword evidence="6" id="KW-1003">Cell membrane</keyword>
<comment type="similarity">
    <text evidence="5 6">Belongs to the anion channel-forming bestrophin (TC 1.A.46) family. Calcium-sensitive chloride channel subfamily.</text>
</comment>
<keyword evidence="2 6" id="KW-0812">Transmembrane</keyword>
<dbReference type="EMBL" id="CATQJA010002654">
    <property type="protein sequence ID" value="CAJ0578503.1"/>
    <property type="molecule type" value="Genomic_DNA"/>
</dbReference>
<evidence type="ECO:0000256" key="1">
    <source>
        <dbReference type="ARBA" id="ARBA00004141"/>
    </source>
</evidence>
<evidence type="ECO:0000256" key="5">
    <source>
        <dbReference type="ARBA" id="ARBA00034769"/>
    </source>
</evidence>
<keyword evidence="3 6" id="KW-1133">Transmembrane helix</keyword>
<feature type="transmembrane region" description="Helical" evidence="6">
    <location>
        <begin position="33"/>
        <end position="54"/>
    </location>
</feature>